<dbReference type="Proteomes" id="UP000297951">
    <property type="component" value="Unassembled WGS sequence"/>
</dbReference>
<protein>
    <submittedName>
        <fullName evidence="2">Uncharacterized protein</fullName>
    </submittedName>
</protein>
<dbReference type="EMBL" id="SPQC01000034">
    <property type="protein sequence ID" value="TFU21352.1"/>
    <property type="molecule type" value="Genomic_DNA"/>
</dbReference>
<feature type="transmembrane region" description="Helical" evidence="1">
    <location>
        <begin position="118"/>
        <end position="136"/>
    </location>
</feature>
<feature type="transmembrane region" description="Helical" evidence="1">
    <location>
        <begin position="148"/>
        <end position="168"/>
    </location>
</feature>
<sequence length="218" mass="23549">MLHARFKARPLLTCIALVLCIAVASLLSNITTEAQLSGQSEVIAYVRKVVSTFLNSGTLWAALGFYAGWLWSGSRTRPVPLWVPVTVAVAASLGALAGHYALGNLLGIMEASIWIENYHWFIAAVIISGPLGWLGARSAQDDRAGKLLRYLIPVGAVAEPLVTGMFWYPSEFSFPVSEIASSYTVGLLLMLLGVLGLWVVYRANKAAAPALENPRRSF</sequence>
<keyword evidence="1" id="KW-1133">Transmembrane helix</keyword>
<evidence type="ECO:0000256" key="1">
    <source>
        <dbReference type="SAM" id="Phobius"/>
    </source>
</evidence>
<feature type="transmembrane region" description="Helical" evidence="1">
    <location>
        <begin position="180"/>
        <end position="201"/>
    </location>
</feature>
<keyword evidence="1" id="KW-0472">Membrane</keyword>
<evidence type="ECO:0000313" key="2">
    <source>
        <dbReference type="EMBL" id="TFU21352.1"/>
    </source>
</evidence>
<feature type="transmembrane region" description="Helical" evidence="1">
    <location>
        <begin position="52"/>
        <end position="72"/>
    </location>
</feature>
<comment type="caution">
    <text evidence="2">The sequence shown here is derived from an EMBL/GenBank/DDBJ whole genome shotgun (WGS) entry which is preliminary data.</text>
</comment>
<evidence type="ECO:0000313" key="3">
    <source>
        <dbReference type="Proteomes" id="UP000297951"/>
    </source>
</evidence>
<dbReference type="RefSeq" id="WP_135013255.1">
    <property type="nucleotide sequence ID" value="NZ_JADGLK010000034.1"/>
</dbReference>
<dbReference type="OrthoDB" id="4466711at2"/>
<dbReference type="AlphaFoldDB" id="A0A4Y9F3E7"/>
<reference evidence="2 3" key="1">
    <citation type="submission" date="2019-03" db="EMBL/GenBank/DDBJ databases">
        <title>Diversity of the mouse oral microbiome.</title>
        <authorList>
            <person name="Joseph S."/>
            <person name="Aduse-Opoku J."/>
            <person name="Curtis M."/>
            <person name="Wade W."/>
            <person name="Hashim A."/>
        </authorList>
    </citation>
    <scope>NUCLEOTIDE SEQUENCE [LARGE SCALE GENOMIC DNA]</scope>
    <source>
        <strain evidence="3">irhom_31</strain>
    </source>
</reference>
<gene>
    <name evidence="2" type="ORF">E4U03_09270</name>
</gene>
<name>A0A4Y9F3E7_9MICC</name>
<proteinExistence type="predicted"/>
<keyword evidence="1" id="KW-0812">Transmembrane</keyword>
<accession>A0A4Y9F3E7</accession>
<organism evidence="2 3">
    <name type="scientific">Rothia nasimurium</name>
    <dbReference type="NCBI Taxonomy" id="85336"/>
    <lineage>
        <taxon>Bacteria</taxon>
        <taxon>Bacillati</taxon>
        <taxon>Actinomycetota</taxon>
        <taxon>Actinomycetes</taxon>
        <taxon>Micrococcales</taxon>
        <taxon>Micrococcaceae</taxon>
        <taxon>Rothia</taxon>
    </lineage>
</organism>
<feature type="transmembrane region" description="Helical" evidence="1">
    <location>
        <begin position="79"/>
        <end position="98"/>
    </location>
</feature>